<dbReference type="Gene3D" id="2.115.10.20">
    <property type="entry name" value="Glycosyl hydrolase domain, family 43"/>
    <property type="match status" value="1"/>
</dbReference>
<sequence>MTKGRAVLLALLMGGGAVADVPLMGSNLPGKSLLDGDFEEVRAGWRNPGQSPYWTTKVVEGNGKVGFALGRMMNGGAAKATVESRVLDHTGIKALKVGDVLAWRFASNTEYPCDGRVSLALVFGDSERMVAGRVKVPNGPAKPQVYEGFYTVTARDAKRGMPKLKFTLESTHGIIVYVYWVDVKVLQGGVCGLAANAIDAGIELSWNSDENKTVTVYRSDEERTGYGKMADGIDGNHWIDRSIIHGKTYCYAVKQGTSVSPVVKARKMDSVPPAAPHAVEASGEDWVVKLGWKTGDNDVEYFKVYRDGICIAPHVAGNHFEDMLPPKGVRNSYAVMAVDYSGNASPLSEVAMAKVKAVRGASFSDLILPMPIHQKLRSDLWGAASVRPRDPDNGVEHPDWSYWGGKPIKDPSDGKYHICVTRWPEGDRKGHWAWPGSTVAHVVSDNPTGPYVERDATAYGFANGLGHNPNIILLNDGTYALYSLINWKAMVLASDTMNGPWKVQGEMKVNVPENYTNAYRLERNLSGVQCEDGSFLFVTKAGAMMRSTNGILGPYDVVSGVVGENETIPPTYRNSNYEDPTLWHDGVQFHMLINAFLDYRAIYLRSPDGVNWKYEDGLAYTPTCTQYEDGTRTFWHKVERPNVLQDAFGRATHLSLAVIDVKKEDDFGNDAHSAKHVIIPLAVPKRLTMLNPEPVNGDTREIRVLIHSEEGFDARADLDLESLRFGGSEAVNFGGGSLVRKTEKHAEGLVVVFGEGCGISAKNFVGKLIGQTKDGGLVVGYSKLTGNEQ</sequence>
<protein>
    <recommendedName>
        <fullName evidence="4">Fibronectin type-III domain-containing protein</fullName>
    </recommendedName>
</protein>
<dbReference type="EMBL" id="CAAHFG010000001">
    <property type="protein sequence ID" value="VGO11897.1"/>
    <property type="molecule type" value="Genomic_DNA"/>
</dbReference>
<feature type="signal peptide" evidence="1">
    <location>
        <begin position="1"/>
        <end position="19"/>
    </location>
</feature>
<dbReference type="InterPro" id="IPR013783">
    <property type="entry name" value="Ig-like_fold"/>
</dbReference>
<accession>A0A6C2TWF5</accession>
<evidence type="ECO:0000256" key="1">
    <source>
        <dbReference type="SAM" id="SignalP"/>
    </source>
</evidence>
<evidence type="ECO:0000313" key="2">
    <source>
        <dbReference type="EMBL" id="VGO11897.1"/>
    </source>
</evidence>
<keyword evidence="3" id="KW-1185">Reference proteome</keyword>
<keyword evidence="1" id="KW-0732">Signal</keyword>
<organism evidence="2 3">
    <name type="scientific">Pontiella desulfatans</name>
    <dbReference type="NCBI Taxonomy" id="2750659"/>
    <lineage>
        <taxon>Bacteria</taxon>
        <taxon>Pseudomonadati</taxon>
        <taxon>Kiritimatiellota</taxon>
        <taxon>Kiritimatiellia</taxon>
        <taxon>Kiritimatiellales</taxon>
        <taxon>Pontiellaceae</taxon>
        <taxon>Pontiella</taxon>
    </lineage>
</organism>
<gene>
    <name evidence="2" type="ORF">PDESU_00445</name>
</gene>
<dbReference type="RefSeq" id="WP_136077610.1">
    <property type="nucleotide sequence ID" value="NZ_CAAHFG010000001.1"/>
</dbReference>
<evidence type="ECO:0008006" key="4">
    <source>
        <dbReference type="Google" id="ProtNLM"/>
    </source>
</evidence>
<dbReference type="CDD" id="cd08994">
    <property type="entry name" value="GH43_62_32_68_117_130-like"/>
    <property type="match status" value="1"/>
</dbReference>
<dbReference type="InterPro" id="IPR023296">
    <property type="entry name" value="Glyco_hydro_beta-prop_sf"/>
</dbReference>
<dbReference type="SUPFAM" id="SSF75005">
    <property type="entry name" value="Arabinanase/levansucrase/invertase"/>
    <property type="match status" value="1"/>
</dbReference>
<dbReference type="AlphaFoldDB" id="A0A6C2TWF5"/>
<proteinExistence type="predicted"/>
<feature type="chain" id="PRO_5025534510" description="Fibronectin type-III domain-containing protein" evidence="1">
    <location>
        <begin position="20"/>
        <end position="789"/>
    </location>
</feature>
<evidence type="ECO:0000313" key="3">
    <source>
        <dbReference type="Proteomes" id="UP000366872"/>
    </source>
</evidence>
<dbReference type="Gene3D" id="2.60.40.10">
    <property type="entry name" value="Immunoglobulins"/>
    <property type="match status" value="2"/>
</dbReference>
<dbReference type="Proteomes" id="UP000366872">
    <property type="component" value="Unassembled WGS sequence"/>
</dbReference>
<reference evidence="2 3" key="1">
    <citation type="submission" date="2019-04" db="EMBL/GenBank/DDBJ databases">
        <authorList>
            <person name="Van Vliet M D."/>
        </authorList>
    </citation>
    <scope>NUCLEOTIDE SEQUENCE [LARGE SCALE GENOMIC DNA]</scope>
    <source>
        <strain evidence="2 3">F1</strain>
    </source>
</reference>
<name>A0A6C2TWF5_PONDE</name>